<comment type="similarity">
    <text evidence="2">Belongs to the oxygen-dependent FAD-linked oxidoreductase family.</text>
</comment>
<name>A0A3N1CRV4_9ACTN</name>
<dbReference type="Gene3D" id="3.40.462.20">
    <property type="match status" value="1"/>
</dbReference>
<dbReference type="InterPro" id="IPR006094">
    <property type="entry name" value="Oxid_FAD_bind_N"/>
</dbReference>
<dbReference type="GO" id="GO:0016491">
    <property type="term" value="F:oxidoreductase activity"/>
    <property type="evidence" value="ECO:0007669"/>
    <property type="project" value="UniProtKB-KW"/>
</dbReference>
<dbReference type="SUPFAM" id="SSF56176">
    <property type="entry name" value="FAD-binding/transporter-associated domain-like"/>
    <property type="match status" value="1"/>
</dbReference>
<feature type="domain" description="FAD-binding PCMH-type" evidence="6">
    <location>
        <begin position="38"/>
        <end position="206"/>
    </location>
</feature>
<dbReference type="PANTHER" id="PTHR42973">
    <property type="entry name" value="BINDING OXIDOREDUCTASE, PUTATIVE (AFU_ORTHOLOGUE AFUA_1G17690)-RELATED"/>
    <property type="match status" value="1"/>
</dbReference>
<keyword evidence="8" id="KW-1185">Reference proteome</keyword>
<keyword evidence="3" id="KW-0285">Flavoprotein</keyword>
<organism evidence="7 8">
    <name type="scientific">Actinocorallia herbida</name>
    <dbReference type="NCBI Taxonomy" id="58109"/>
    <lineage>
        <taxon>Bacteria</taxon>
        <taxon>Bacillati</taxon>
        <taxon>Actinomycetota</taxon>
        <taxon>Actinomycetes</taxon>
        <taxon>Streptosporangiales</taxon>
        <taxon>Thermomonosporaceae</taxon>
        <taxon>Actinocorallia</taxon>
    </lineage>
</organism>
<comment type="cofactor">
    <cofactor evidence="1">
        <name>FAD</name>
        <dbReference type="ChEBI" id="CHEBI:57692"/>
    </cofactor>
</comment>
<evidence type="ECO:0000313" key="7">
    <source>
        <dbReference type="EMBL" id="ROO84050.1"/>
    </source>
</evidence>
<evidence type="ECO:0000259" key="6">
    <source>
        <dbReference type="PROSITE" id="PS51387"/>
    </source>
</evidence>
<evidence type="ECO:0000313" key="8">
    <source>
        <dbReference type="Proteomes" id="UP000272400"/>
    </source>
</evidence>
<comment type="caution">
    <text evidence="7">The sequence shown here is derived from an EMBL/GenBank/DDBJ whole genome shotgun (WGS) entry which is preliminary data.</text>
</comment>
<sequence length="452" mass="46423">MTGNERPIEGLRTAVRGRVLIEGDAGFERAALGWSVGVPQRPRAVVEIADAEDAAALVRYAAAEGLTLAAQPSGHGATTALDGAVVVRTGALNAVEIDPENRVARVGAGVPCGALLEAAGAYGLTFPAGSSPVVTVAGYTLGGGLGWYGRSRGPGSASVRALEVVDADGVLRRISAVAEPDLFWALCGGGGDHALVTALEVELFPAPEVYGGRLVWPAHQAFAVLEAYAKATAGAPEELSVWCSLMQFPPFPELPEPLRGLSAVVVDAAHLGPAEEGRALLAAFEAVDGVVFDTRGALPPAALGMICAEPTDPMPSLHRGELLTDLDGAAAVLRDLAAAGTVHPLVFVQLRHLGGAYTRVDSGACGPVAEPFLLSMMGVTPGAEAAAGVAATLDRIVAAMGPVLAGRKPYTFLAGGERVSAAFPAETLERLREVKRAYDPHGTFRSNFPVLD</sequence>
<dbReference type="Gene3D" id="3.30.465.10">
    <property type="match status" value="1"/>
</dbReference>
<gene>
    <name evidence="7" type="ORF">EDD29_1562</name>
</gene>
<dbReference type="InterPro" id="IPR036318">
    <property type="entry name" value="FAD-bd_PCMH-like_sf"/>
</dbReference>
<dbReference type="InterPro" id="IPR016169">
    <property type="entry name" value="FAD-bd_PCMH_sub2"/>
</dbReference>
<keyword evidence="4" id="KW-0274">FAD</keyword>
<dbReference type="OrthoDB" id="5169292at2"/>
<evidence type="ECO:0000256" key="5">
    <source>
        <dbReference type="ARBA" id="ARBA00023002"/>
    </source>
</evidence>
<dbReference type="InterPro" id="IPR050416">
    <property type="entry name" value="FAD-linked_Oxidoreductase"/>
</dbReference>
<keyword evidence="5" id="KW-0560">Oxidoreductase</keyword>
<evidence type="ECO:0000256" key="3">
    <source>
        <dbReference type="ARBA" id="ARBA00022630"/>
    </source>
</evidence>
<dbReference type="AlphaFoldDB" id="A0A3N1CRV4"/>
<dbReference type="InterPro" id="IPR016166">
    <property type="entry name" value="FAD-bd_PCMH"/>
</dbReference>
<dbReference type="PANTHER" id="PTHR42973:SF39">
    <property type="entry name" value="FAD-BINDING PCMH-TYPE DOMAIN-CONTAINING PROTEIN"/>
    <property type="match status" value="1"/>
</dbReference>
<dbReference type="InterPro" id="IPR016167">
    <property type="entry name" value="FAD-bd_PCMH_sub1"/>
</dbReference>
<dbReference type="Pfam" id="PF01565">
    <property type="entry name" value="FAD_binding_4"/>
    <property type="match status" value="1"/>
</dbReference>
<dbReference type="PROSITE" id="PS51387">
    <property type="entry name" value="FAD_PCMH"/>
    <property type="match status" value="1"/>
</dbReference>
<reference evidence="7 8" key="1">
    <citation type="submission" date="2018-11" db="EMBL/GenBank/DDBJ databases">
        <title>Sequencing the genomes of 1000 actinobacteria strains.</title>
        <authorList>
            <person name="Klenk H.-P."/>
        </authorList>
    </citation>
    <scope>NUCLEOTIDE SEQUENCE [LARGE SCALE GENOMIC DNA]</scope>
    <source>
        <strain evidence="7 8">DSM 44254</strain>
    </source>
</reference>
<evidence type="ECO:0000256" key="1">
    <source>
        <dbReference type="ARBA" id="ARBA00001974"/>
    </source>
</evidence>
<dbReference type="EMBL" id="RJKE01000001">
    <property type="protein sequence ID" value="ROO84050.1"/>
    <property type="molecule type" value="Genomic_DNA"/>
</dbReference>
<dbReference type="Proteomes" id="UP000272400">
    <property type="component" value="Unassembled WGS sequence"/>
</dbReference>
<protein>
    <submittedName>
        <fullName evidence="7">FAD/FMN-containing dehydrogenase</fullName>
    </submittedName>
</protein>
<dbReference type="RefSeq" id="WP_123663661.1">
    <property type="nucleotide sequence ID" value="NZ_RJKE01000001.1"/>
</dbReference>
<evidence type="ECO:0000256" key="2">
    <source>
        <dbReference type="ARBA" id="ARBA00005466"/>
    </source>
</evidence>
<accession>A0A3N1CRV4</accession>
<evidence type="ECO:0000256" key="4">
    <source>
        <dbReference type="ARBA" id="ARBA00022827"/>
    </source>
</evidence>
<dbReference type="GO" id="GO:0071949">
    <property type="term" value="F:FAD binding"/>
    <property type="evidence" value="ECO:0007669"/>
    <property type="project" value="InterPro"/>
</dbReference>
<dbReference type="Gene3D" id="3.30.43.10">
    <property type="entry name" value="Uridine Diphospho-n-acetylenolpyruvylglucosamine Reductase, domain 2"/>
    <property type="match status" value="1"/>
</dbReference>
<proteinExistence type="inferred from homology"/>